<proteinExistence type="predicted"/>
<gene>
    <name evidence="1" type="primary">104</name>
    <name evidence="1" type="ORF">PBI_DUKE13_104</name>
</gene>
<dbReference type="Proteomes" id="UP000287876">
    <property type="component" value="Segment"/>
</dbReference>
<organism evidence="1 2">
    <name type="scientific">Mycobacterium phage Duke13</name>
    <dbReference type="NCBI Taxonomy" id="2499038"/>
    <lineage>
        <taxon>Viruses</taxon>
        <taxon>Duplodnaviria</taxon>
        <taxon>Heunggongvirae</taxon>
        <taxon>Uroviricota</taxon>
        <taxon>Caudoviricetes</taxon>
        <taxon>Omegavirus</taxon>
        <taxon>Omegavirus baka</taxon>
    </lineage>
</organism>
<dbReference type="EMBL" id="MK279849">
    <property type="protein sequence ID" value="AZS07443.1"/>
    <property type="molecule type" value="Genomic_DNA"/>
</dbReference>
<sequence>MTAAETMERRVELYEHLTDIDQALSLLLGEPLDPDAEDTAFELLEERELVCNLMRNVGYHPWDSPLHEDETKVL</sequence>
<evidence type="ECO:0000313" key="2">
    <source>
        <dbReference type="Proteomes" id="UP000287876"/>
    </source>
</evidence>
<protein>
    <submittedName>
        <fullName evidence="1">Uncharacterized protein</fullName>
    </submittedName>
</protein>
<reference evidence="1 2" key="1">
    <citation type="submission" date="2018-12" db="EMBL/GenBank/DDBJ databases">
        <authorList>
            <person name="Betsko A.J."/>
            <person name="Stoner T.H."/>
            <person name="Garlena R.A."/>
            <person name="Russell D.A."/>
            <person name="Pope W.H."/>
            <person name="Jacobs-Sera D."/>
            <person name="Hatfull G.F."/>
        </authorList>
    </citation>
    <scope>NUCLEOTIDE SEQUENCE [LARGE SCALE GENOMIC DNA]</scope>
</reference>
<name>A0A3S9UAZ1_9CAUD</name>
<evidence type="ECO:0000313" key="1">
    <source>
        <dbReference type="EMBL" id="AZS07443.1"/>
    </source>
</evidence>
<accession>A0A3S9UAZ1</accession>